<feature type="non-terminal residue" evidence="2">
    <location>
        <position position="1"/>
    </location>
</feature>
<keyword evidence="1" id="KW-0812">Transmembrane</keyword>
<evidence type="ECO:0000256" key="1">
    <source>
        <dbReference type="SAM" id="Phobius"/>
    </source>
</evidence>
<keyword evidence="1" id="KW-1133">Transmembrane helix</keyword>
<evidence type="ECO:0000313" key="2">
    <source>
        <dbReference type="EMBL" id="EAX69743.1"/>
    </source>
</evidence>
<dbReference type="SMR" id="A2HLH4"/>
<keyword evidence="3" id="KW-1185">Reference proteome</keyword>
<evidence type="ECO:0000313" key="3">
    <source>
        <dbReference type="Proteomes" id="UP000001542"/>
    </source>
</evidence>
<organism evidence="2 3">
    <name type="scientific">Trichomonas vaginalis (strain ATCC PRA-98 / G3)</name>
    <dbReference type="NCBI Taxonomy" id="412133"/>
    <lineage>
        <taxon>Eukaryota</taxon>
        <taxon>Metamonada</taxon>
        <taxon>Parabasalia</taxon>
        <taxon>Trichomonadida</taxon>
        <taxon>Trichomonadidae</taxon>
        <taxon>Trichomonas</taxon>
    </lineage>
</organism>
<dbReference type="Proteomes" id="UP000001542">
    <property type="component" value="Unassembled WGS sequence"/>
</dbReference>
<reference evidence="2" key="1">
    <citation type="submission" date="2006-10" db="EMBL/GenBank/DDBJ databases">
        <authorList>
            <person name="Amadeo P."/>
            <person name="Zhao Q."/>
            <person name="Wortman J."/>
            <person name="Fraser-Liggett C."/>
            <person name="Carlton J."/>
        </authorList>
    </citation>
    <scope>NUCLEOTIDE SEQUENCE</scope>
    <source>
        <strain evidence="2">G3</strain>
    </source>
</reference>
<protein>
    <submittedName>
        <fullName evidence="2">Uncharacterized protein</fullName>
    </submittedName>
</protein>
<dbReference type="EMBL" id="DS137706">
    <property type="protein sequence ID" value="EAX69743.1"/>
    <property type="molecule type" value="Genomic_DNA"/>
</dbReference>
<keyword evidence="1" id="KW-0472">Membrane</keyword>
<reference evidence="2" key="2">
    <citation type="journal article" date="2007" name="Science">
        <title>Draft genome sequence of the sexually transmitted pathogen Trichomonas vaginalis.</title>
        <authorList>
            <person name="Carlton J.M."/>
            <person name="Hirt R.P."/>
            <person name="Silva J.C."/>
            <person name="Delcher A.L."/>
            <person name="Schatz M."/>
            <person name="Zhao Q."/>
            <person name="Wortman J.R."/>
            <person name="Bidwell S.L."/>
            <person name="Alsmark U.C.M."/>
            <person name="Besteiro S."/>
            <person name="Sicheritz-Ponten T."/>
            <person name="Noel C.J."/>
            <person name="Dacks J.B."/>
            <person name="Foster P.G."/>
            <person name="Simillion C."/>
            <person name="Van de Peer Y."/>
            <person name="Miranda-Saavedra D."/>
            <person name="Barton G.J."/>
            <person name="Westrop G.D."/>
            <person name="Mueller S."/>
            <person name="Dessi D."/>
            <person name="Fiori P.L."/>
            <person name="Ren Q."/>
            <person name="Paulsen I."/>
            <person name="Zhang H."/>
            <person name="Bastida-Corcuera F.D."/>
            <person name="Simoes-Barbosa A."/>
            <person name="Brown M.T."/>
            <person name="Hayes R.D."/>
            <person name="Mukherjee M."/>
            <person name="Okumura C.Y."/>
            <person name="Schneider R."/>
            <person name="Smith A.J."/>
            <person name="Vanacova S."/>
            <person name="Villalvazo M."/>
            <person name="Haas B.J."/>
            <person name="Pertea M."/>
            <person name="Feldblyum T.V."/>
            <person name="Utterback T.R."/>
            <person name="Shu C.L."/>
            <person name="Osoegawa K."/>
            <person name="de Jong P.J."/>
            <person name="Hrdy I."/>
            <person name="Horvathova L."/>
            <person name="Zubacova Z."/>
            <person name="Dolezal P."/>
            <person name="Malik S.B."/>
            <person name="Logsdon J.M. Jr."/>
            <person name="Henze K."/>
            <person name="Gupta A."/>
            <person name="Wang C.C."/>
            <person name="Dunne R.L."/>
            <person name="Upcroft J.A."/>
            <person name="Upcroft P."/>
            <person name="White O."/>
            <person name="Salzberg S.L."/>
            <person name="Tang P."/>
            <person name="Chiu C.-H."/>
            <person name="Lee Y.-S."/>
            <person name="Embley T.M."/>
            <person name="Coombs G.H."/>
            <person name="Mottram J.C."/>
            <person name="Tachezy J."/>
            <person name="Fraser-Liggett C.M."/>
            <person name="Johnson P.J."/>
        </authorList>
    </citation>
    <scope>NUCLEOTIDE SEQUENCE [LARGE SCALE GENOMIC DNA]</scope>
    <source>
        <strain evidence="2">G3</strain>
    </source>
</reference>
<gene>
    <name evidence="2" type="ORF">TVAG_562010</name>
</gene>
<accession>A2HLH4</accession>
<sequence>VINDPDTNFDNKFTVSLFYNDKVKKTITSTNDAGLVRVPLDFTIPTTETNTTAEIKIVVTTPTESSEKLTNINIYQDVIASDSATGKIATKKAKKKTALVAVLCVLAVIAVVVAVVVIILWLRK</sequence>
<name>A2HLH4_TRIV3</name>
<proteinExistence type="predicted"/>
<dbReference type="AlphaFoldDB" id="A2HLH4"/>
<feature type="transmembrane region" description="Helical" evidence="1">
    <location>
        <begin position="97"/>
        <end position="122"/>
    </location>
</feature>
<dbReference type="VEuPathDB" id="TrichDB:TVAG_562010"/>
<dbReference type="InParanoid" id="A2HLH4"/>
<dbReference type="VEuPathDB" id="TrichDB:TVAGG3_0400340"/>